<dbReference type="EMBL" id="CP037940">
    <property type="protein sequence ID" value="QBO36426.1"/>
    <property type="molecule type" value="Genomic_DNA"/>
</dbReference>
<evidence type="ECO:0000256" key="1">
    <source>
        <dbReference type="SAM" id="Phobius"/>
    </source>
</evidence>
<feature type="transmembrane region" description="Helical" evidence="1">
    <location>
        <begin position="42"/>
        <end position="60"/>
    </location>
</feature>
<name>A0A4P6YUM7_9LACO</name>
<proteinExistence type="predicted"/>
<sequence>MDAELKRHLMIVGFGAIAAFLPRYIPMLFFTTRKIPKWFNDWMGFVPVSLFTALIAKDIFVDHDYHVTFGNVNMMLAAVLVIVVAYYTHSMLLSVVTGLAAVWGFALLLTSMGIQF</sequence>
<keyword evidence="3" id="KW-1185">Reference proteome</keyword>
<protein>
    <submittedName>
        <fullName evidence="2">AzlD domain-containing protein</fullName>
    </submittedName>
</protein>
<evidence type="ECO:0000313" key="3">
    <source>
        <dbReference type="Proteomes" id="UP000292886"/>
    </source>
</evidence>
<dbReference type="KEGG" id="wei:EQG49_08075"/>
<dbReference type="OrthoDB" id="7870017at2"/>
<feature type="transmembrane region" description="Helical" evidence="1">
    <location>
        <begin position="67"/>
        <end position="87"/>
    </location>
</feature>
<keyword evidence="1" id="KW-0472">Membrane</keyword>
<dbReference type="Pfam" id="PF05437">
    <property type="entry name" value="AzlD"/>
    <property type="match status" value="1"/>
</dbReference>
<gene>
    <name evidence="2" type="ORF">EQG49_08075</name>
</gene>
<keyword evidence="1" id="KW-0812">Transmembrane</keyword>
<evidence type="ECO:0000313" key="2">
    <source>
        <dbReference type="EMBL" id="QBO36426.1"/>
    </source>
</evidence>
<dbReference type="InterPro" id="IPR008407">
    <property type="entry name" value="Brnchd-chn_aa_trnsp_AzlD"/>
</dbReference>
<keyword evidence="1" id="KW-1133">Transmembrane helix</keyword>
<dbReference type="RefSeq" id="WP_133363503.1">
    <property type="nucleotide sequence ID" value="NZ_CP037940.1"/>
</dbReference>
<accession>A0A4P6YUM7</accession>
<feature type="transmembrane region" description="Helical" evidence="1">
    <location>
        <begin position="93"/>
        <end position="114"/>
    </location>
</feature>
<dbReference type="AlphaFoldDB" id="A0A4P6YUM7"/>
<feature type="transmembrane region" description="Helical" evidence="1">
    <location>
        <begin position="9"/>
        <end position="30"/>
    </location>
</feature>
<dbReference type="Proteomes" id="UP000292886">
    <property type="component" value="Chromosome"/>
</dbReference>
<reference evidence="3" key="1">
    <citation type="submission" date="2019-03" db="EMBL/GenBank/DDBJ databases">
        <title>Weissella sp. 26KH-42 Genome sequencing.</title>
        <authorList>
            <person name="Heo J."/>
            <person name="Kim S.-J."/>
            <person name="Kim J.-S."/>
            <person name="Hong S.-B."/>
            <person name="Kwon S.-W."/>
        </authorList>
    </citation>
    <scope>NUCLEOTIDE SEQUENCE [LARGE SCALE GENOMIC DNA]</scope>
    <source>
        <strain evidence="3">26KH-42</strain>
    </source>
</reference>
<organism evidence="2 3">
    <name type="scientific">Periweissella cryptocerci</name>
    <dbReference type="NCBI Taxonomy" id="2506420"/>
    <lineage>
        <taxon>Bacteria</taxon>
        <taxon>Bacillati</taxon>
        <taxon>Bacillota</taxon>
        <taxon>Bacilli</taxon>
        <taxon>Lactobacillales</taxon>
        <taxon>Lactobacillaceae</taxon>
        <taxon>Periweissella</taxon>
    </lineage>
</organism>